<feature type="region of interest" description="Disordered" evidence="14">
    <location>
        <begin position="230"/>
        <end position="290"/>
    </location>
</feature>
<dbReference type="PANTHER" id="PTHR45915:SF2">
    <property type="entry name" value="TOUTATIS, ISOFORM E"/>
    <property type="match status" value="1"/>
</dbReference>
<dbReference type="SMART" id="SM00571">
    <property type="entry name" value="DDT"/>
    <property type="match status" value="1"/>
</dbReference>
<dbReference type="CDD" id="cd15489">
    <property type="entry name" value="PHD_SF"/>
    <property type="match status" value="1"/>
</dbReference>
<feature type="domain" description="PHD-type" evidence="16">
    <location>
        <begin position="1411"/>
        <end position="1461"/>
    </location>
</feature>
<feature type="region of interest" description="Disordered" evidence="14">
    <location>
        <begin position="1332"/>
        <end position="1365"/>
    </location>
</feature>
<feature type="region of interest" description="Disordered" evidence="14">
    <location>
        <begin position="1249"/>
        <end position="1278"/>
    </location>
</feature>
<keyword evidence="10" id="KW-0539">Nucleus</keyword>
<dbReference type="PROSITE" id="PS50014">
    <property type="entry name" value="BROMODOMAIN_2"/>
    <property type="match status" value="1"/>
</dbReference>
<keyword evidence="20" id="KW-1185">Reference proteome</keyword>
<dbReference type="Proteomes" id="UP000031036">
    <property type="component" value="Unassembled WGS sequence"/>
</dbReference>
<dbReference type="PROSITE" id="PS01359">
    <property type="entry name" value="ZF_PHD_1"/>
    <property type="match status" value="1"/>
</dbReference>
<dbReference type="InterPro" id="IPR019787">
    <property type="entry name" value="Znf_PHD-finger"/>
</dbReference>
<dbReference type="InterPro" id="IPR013083">
    <property type="entry name" value="Znf_RING/FYVE/PHD"/>
</dbReference>
<dbReference type="Gene3D" id="1.20.920.10">
    <property type="entry name" value="Bromodomain-like"/>
    <property type="match status" value="1"/>
</dbReference>
<dbReference type="InterPro" id="IPR018501">
    <property type="entry name" value="DDT_dom"/>
</dbReference>
<dbReference type="CDD" id="cd15545">
    <property type="entry name" value="PHD_BAZ2A_like"/>
    <property type="match status" value="1"/>
</dbReference>
<dbReference type="SMART" id="SM00297">
    <property type="entry name" value="BROMO"/>
    <property type="match status" value="1"/>
</dbReference>
<dbReference type="STRING" id="6265.A0A0B2V8X9"/>
<feature type="coiled-coil region" evidence="13">
    <location>
        <begin position="1026"/>
        <end position="1053"/>
    </location>
</feature>
<evidence type="ECO:0000256" key="6">
    <source>
        <dbReference type="ARBA" id="ARBA00023015"/>
    </source>
</evidence>
<evidence type="ECO:0000256" key="13">
    <source>
        <dbReference type="SAM" id="Coils"/>
    </source>
</evidence>
<name>A0A0B2V8X9_TOXCA</name>
<evidence type="ECO:0000259" key="18">
    <source>
        <dbReference type="PROSITE" id="PS50982"/>
    </source>
</evidence>
<dbReference type="PANTHER" id="PTHR45915">
    <property type="entry name" value="TRANSCRIPTION INTERMEDIARY FACTOR"/>
    <property type="match status" value="1"/>
</dbReference>
<dbReference type="SUPFAM" id="SSF47370">
    <property type="entry name" value="Bromodomain"/>
    <property type="match status" value="1"/>
</dbReference>
<evidence type="ECO:0000259" key="16">
    <source>
        <dbReference type="PROSITE" id="PS50016"/>
    </source>
</evidence>
<evidence type="ECO:0000256" key="1">
    <source>
        <dbReference type="ARBA" id="ARBA00004123"/>
    </source>
</evidence>
<dbReference type="PROSITE" id="PS50827">
    <property type="entry name" value="DDT"/>
    <property type="match status" value="1"/>
</dbReference>
<dbReference type="InterPro" id="IPR019786">
    <property type="entry name" value="Zinc_finger_PHD-type_CS"/>
</dbReference>
<dbReference type="SUPFAM" id="SSF54171">
    <property type="entry name" value="DNA-binding domain"/>
    <property type="match status" value="1"/>
</dbReference>
<feature type="compositionally biased region" description="Polar residues" evidence="14">
    <location>
        <begin position="1549"/>
        <end position="1565"/>
    </location>
</feature>
<dbReference type="Gene3D" id="3.30.890.10">
    <property type="entry name" value="Methyl-cpg-binding Protein 2, Chain A"/>
    <property type="match status" value="1"/>
</dbReference>
<feature type="domain" description="PHD-type" evidence="16">
    <location>
        <begin position="1465"/>
        <end position="1515"/>
    </location>
</feature>
<dbReference type="InterPro" id="IPR028941">
    <property type="entry name" value="WHIM2_dom"/>
</dbReference>
<evidence type="ECO:0000256" key="4">
    <source>
        <dbReference type="ARBA" id="ARBA00022771"/>
    </source>
</evidence>
<dbReference type="PROSITE" id="PS50982">
    <property type="entry name" value="MBD"/>
    <property type="match status" value="1"/>
</dbReference>
<dbReference type="InterPro" id="IPR016177">
    <property type="entry name" value="DNA-bd_dom_sf"/>
</dbReference>
<dbReference type="GO" id="GO:0000785">
    <property type="term" value="C:chromatin"/>
    <property type="evidence" value="ECO:0007669"/>
    <property type="project" value="TreeGrafter"/>
</dbReference>
<keyword evidence="4 12" id="KW-0863">Zinc-finger</keyword>
<dbReference type="Pfam" id="PF15613">
    <property type="entry name" value="WSD"/>
    <property type="match status" value="1"/>
</dbReference>
<dbReference type="OMA" id="FWGNGTQ"/>
<feature type="compositionally biased region" description="Polar residues" evidence="14">
    <location>
        <begin position="373"/>
        <end position="382"/>
    </location>
</feature>
<evidence type="ECO:0000256" key="14">
    <source>
        <dbReference type="SAM" id="MobiDB-lite"/>
    </source>
</evidence>
<accession>A0A0B2V8X9</accession>
<evidence type="ECO:0000256" key="3">
    <source>
        <dbReference type="ARBA" id="ARBA00022723"/>
    </source>
</evidence>
<comment type="subcellular location">
    <subcellularLocation>
        <location evidence="1">Nucleus</location>
    </subcellularLocation>
</comment>
<dbReference type="Gene3D" id="3.30.40.10">
    <property type="entry name" value="Zinc/RING finger domain, C3HC4 (zinc finger)"/>
    <property type="match status" value="2"/>
</dbReference>
<dbReference type="InterPro" id="IPR001739">
    <property type="entry name" value="Methyl_CpG_DNA-bd"/>
</dbReference>
<feature type="region of interest" description="Disordered" evidence="14">
    <location>
        <begin position="373"/>
        <end position="453"/>
    </location>
</feature>
<feature type="compositionally biased region" description="Polar residues" evidence="14">
    <location>
        <begin position="263"/>
        <end position="285"/>
    </location>
</feature>
<feature type="domain" description="DDT" evidence="17">
    <location>
        <begin position="784"/>
        <end position="848"/>
    </location>
</feature>
<dbReference type="OrthoDB" id="784962at2759"/>
<dbReference type="Pfam" id="PF00628">
    <property type="entry name" value="PHD"/>
    <property type="match status" value="1"/>
</dbReference>
<comment type="caution">
    <text evidence="19">The sequence shown here is derived from an EMBL/GenBank/DDBJ whole genome shotgun (WGS) entry which is preliminary data.</text>
</comment>
<dbReference type="InterPro" id="IPR036427">
    <property type="entry name" value="Bromodomain-like_sf"/>
</dbReference>
<dbReference type="GO" id="GO:0008270">
    <property type="term" value="F:zinc ion binding"/>
    <property type="evidence" value="ECO:0007669"/>
    <property type="project" value="UniProtKB-KW"/>
</dbReference>
<feature type="compositionally biased region" description="Basic and acidic residues" evidence="14">
    <location>
        <begin position="1538"/>
        <end position="1548"/>
    </location>
</feature>
<feature type="compositionally biased region" description="Basic and acidic residues" evidence="14">
    <location>
        <begin position="415"/>
        <end position="431"/>
    </location>
</feature>
<comment type="similarity">
    <text evidence="2">Belongs to the WAL family.</text>
</comment>
<evidence type="ECO:0000256" key="2">
    <source>
        <dbReference type="ARBA" id="ARBA00007444"/>
    </source>
</evidence>
<feature type="region of interest" description="Disordered" evidence="14">
    <location>
        <begin position="1531"/>
        <end position="1584"/>
    </location>
</feature>
<feature type="compositionally biased region" description="Polar residues" evidence="14">
    <location>
        <begin position="392"/>
        <end position="404"/>
    </location>
</feature>
<evidence type="ECO:0000256" key="11">
    <source>
        <dbReference type="PROSITE-ProRule" id="PRU00035"/>
    </source>
</evidence>
<dbReference type="Pfam" id="PF01429">
    <property type="entry name" value="MBD"/>
    <property type="match status" value="1"/>
</dbReference>
<dbReference type="InterPro" id="IPR011011">
    <property type="entry name" value="Znf_FYVE_PHD"/>
</dbReference>
<gene>
    <name evidence="19" type="primary">BAZ2B</name>
    <name evidence="19" type="ORF">Tcan_06873</name>
</gene>
<feature type="compositionally biased region" description="Acidic residues" evidence="14">
    <location>
        <begin position="1254"/>
        <end position="1273"/>
    </location>
</feature>
<keyword evidence="5" id="KW-0862">Zinc</keyword>
<dbReference type="Pfam" id="PF02791">
    <property type="entry name" value="DDT"/>
    <property type="match status" value="1"/>
</dbReference>
<reference evidence="19 20" key="1">
    <citation type="submission" date="2014-11" db="EMBL/GenBank/DDBJ databases">
        <title>Genetic blueprint of the zoonotic pathogen Toxocara canis.</title>
        <authorList>
            <person name="Zhu X.-Q."/>
            <person name="Korhonen P.K."/>
            <person name="Cai H."/>
            <person name="Young N.D."/>
            <person name="Nejsum P."/>
            <person name="von Samson-Himmelstjerna G."/>
            <person name="Boag P.R."/>
            <person name="Tan P."/>
            <person name="Li Q."/>
            <person name="Min J."/>
            <person name="Yang Y."/>
            <person name="Wang X."/>
            <person name="Fang X."/>
            <person name="Hall R.S."/>
            <person name="Hofmann A."/>
            <person name="Sternberg P.W."/>
            <person name="Jex A.R."/>
            <person name="Gasser R.B."/>
        </authorList>
    </citation>
    <scope>NUCLEOTIDE SEQUENCE [LARGE SCALE GENOMIC DNA]</scope>
    <source>
        <strain evidence="19">PN_DK_2014</strain>
    </source>
</reference>
<feature type="compositionally biased region" description="Low complexity" evidence="14">
    <location>
        <begin position="567"/>
        <end position="578"/>
    </location>
</feature>
<dbReference type="EMBL" id="JPKZ01002286">
    <property type="protein sequence ID" value="KHN77425.1"/>
    <property type="molecule type" value="Genomic_DNA"/>
</dbReference>
<sequence>MSTDGLPFPAVCFPANDVWTIDLIIGHVMLGYFPRGIIAGINVIIKRTLPSFCRCPHFRINVSVAVCFTFRLSMGEQAAQQAQMLALLAAQAAAAQNTLCSPMNMLFPQFGWTMPGAADFMFWNSLAQLSQPDNLQGVQPQESFEEVLKKMSSPNTKHAHANALLAAQAAAAQNTLCSPMNMLFPQFGWTMPGAADFMFWNSLAQLSQPDNLQGVQPQESFEEVLKKMSSPNTKHAHANGKSMPSAEHKKRTVAVEEAKPRTMVSTSNGVPRPSTSSLSNSTMRTPNKVLEPGEIPKKKEIPKVRNGTTSTLGVQMNADLIEASARCWALLAAQMAGSSASTSQQNEVILAALQNAVNVEKAKAKAIARKNTFTASSTPSTSRKCEPRACASNESHSNTVTPSPRASLDTPLDLSSHKPKIEEQQSVDDRACSSGRASTECTADPEAARRRTQADAKLVRKPLTLGWRRQTCIRSISATGVRGDVIYYAPCGKRLGSYAEVIRYLNKRNITSIGRDHFSFSCKVVVGEFIIIRPSTDGSDKAITKISEEEVLAEIARLSGASGSRKTSTATAQQTTASTDEHSTKASASRQPERSVEKSIEDKALQQLQRQLLQQQGDKLYAHLLLGLGQQLQQANLKAETPPSPVVSTPPAVEKKKAKVEATAVPLATPIHPPIANEHQTSMEEEKVKVKTDEEERMKTVRQPVDDLLLEEARVEATAVPLATPIHPPIANEHQTSMEEEKVKVKTDEEERMKTVRQPVDDLLLEEARKLPQLDRIENLTVTGPAFADALMVNEFVHNFGHVLKIDKRTLPTLSEFVAGLQNDAAHVKSFLNLTKILLQLVLEYPGLPSGIAGRTPLGQALKDVGIHRENYSELMRMFLQSRDDQGKQLGARLEHCSFENLDPESKASILAFLCNELLYCRNIVREIESNMEEMTRLKGEKWLREGKSRALRAVQARKRAHNTKKLKMELEDVESSRAGTPGSMRSEGSDEREPSPMPVVHRLKALTPGLGQCDILTPQEEAMSVDELETYIEKLNTEAEELREKHNLLSDRVRLQPLGQDRFHRFYWMLPRLGNTLVESVASAAPHNPSMNLDVTCYRDPPSIKEDPYHFVDPDAIGCLEDILDNICGEEERPDKGKKVRLRRLDNKCKRGWWVVSSEKQVEQLRGALHGRGIRERVLHRVLTKDTYEFPRNPPLSLSSTERLLSKSQLNLATIARLTALMTSFEQKIIAANVHCRASFLQPIPESAAAHDDDAESEDSQEAWNQEDDYDSLEANVDDERPLVEYEQFTALKQRLLEIEKSIERRYFLHRYHAGSWIPVERVLGLQNAEGGTVDSESTVGESESRGDSRETSTAGDQLDTGNIAVDESGDTELMLRWRKYVENATTGGQLMFGLQALDSAIAWEKSIMKASCQICRTSENESQLLLCDACDMGYHMYCFRPRIASVPEGEWYCPLCVQRACRKNVCLLCARHSQPQPMAICSKCYNGYHITCFDRSPSVPDPKQWTCPGCLNADGFSTELSNSLINGDMDGNGVTVDHESTEKENGTVHNGTLEGNNAPSGKSESPKKLQSGGQKRKLTPPDYDFPHDMMIALFNTMIDEMWNQPEALPFHYPVDLKLVPLYKKIIKKPIDLTLIRTNIQNNKYETQESFLEDLDLMFENCRTFNEDESEIGKAGISLHKFYSKRWKQLRYNFSKRLKRLKNPRLTAPTPID</sequence>
<evidence type="ECO:0000256" key="12">
    <source>
        <dbReference type="PROSITE-ProRule" id="PRU00146"/>
    </source>
</evidence>
<keyword evidence="3" id="KW-0479">Metal-binding</keyword>
<evidence type="ECO:0000256" key="7">
    <source>
        <dbReference type="ARBA" id="ARBA00023054"/>
    </source>
</evidence>
<dbReference type="PRINTS" id="PR00503">
    <property type="entry name" value="BROMODOMAIN"/>
</dbReference>
<organism evidence="19 20">
    <name type="scientific">Toxocara canis</name>
    <name type="common">Canine roundworm</name>
    <dbReference type="NCBI Taxonomy" id="6265"/>
    <lineage>
        <taxon>Eukaryota</taxon>
        <taxon>Metazoa</taxon>
        <taxon>Ecdysozoa</taxon>
        <taxon>Nematoda</taxon>
        <taxon>Chromadorea</taxon>
        <taxon>Rhabditida</taxon>
        <taxon>Spirurina</taxon>
        <taxon>Ascaridomorpha</taxon>
        <taxon>Ascaridoidea</taxon>
        <taxon>Toxocaridae</taxon>
        <taxon>Toxocara</taxon>
    </lineage>
</organism>
<dbReference type="SUPFAM" id="SSF57903">
    <property type="entry name" value="FYVE/PHD zinc finger"/>
    <property type="match status" value="2"/>
</dbReference>
<evidence type="ECO:0000256" key="8">
    <source>
        <dbReference type="ARBA" id="ARBA00023117"/>
    </source>
</evidence>
<dbReference type="SMART" id="SM00391">
    <property type="entry name" value="MBD"/>
    <property type="match status" value="1"/>
</dbReference>
<evidence type="ECO:0000313" key="20">
    <source>
        <dbReference type="Proteomes" id="UP000031036"/>
    </source>
</evidence>
<evidence type="ECO:0000256" key="9">
    <source>
        <dbReference type="ARBA" id="ARBA00023163"/>
    </source>
</evidence>
<dbReference type="InterPro" id="IPR001965">
    <property type="entry name" value="Znf_PHD"/>
</dbReference>
<dbReference type="GO" id="GO:0003677">
    <property type="term" value="F:DNA binding"/>
    <property type="evidence" value="ECO:0007669"/>
    <property type="project" value="InterPro"/>
</dbReference>
<dbReference type="InterPro" id="IPR001487">
    <property type="entry name" value="Bromodomain"/>
</dbReference>
<dbReference type="FunFam" id="3.30.40.10:FF:000199">
    <property type="entry name" value="Bromodomain adjacent to zinc finger domain 2B"/>
    <property type="match status" value="1"/>
</dbReference>
<dbReference type="SMART" id="SM00249">
    <property type="entry name" value="PHD"/>
    <property type="match status" value="2"/>
</dbReference>
<feature type="domain" description="MBD" evidence="18">
    <location>
        <begin position="453"/>
        <end position="525"/>
    </location>
</feature>
<proteinExistence type="inferred from homology"/>
<feature type="domain" description="Bromo" evidence="15">
    <location>
        <begin position="1604"/>
        <end position="1674"/>
    </location>
</feature>
<keyword evidence="9" id="KW-0804">Transcription</keyword>
<feature type="region of interest" description="Disordered" evidence="14">
    <location>
        <begin position="969"/>
        <end position="997"/>
    </location>
</feature>
<evidence type="ECO:0000259" key="15">
    <source>
        <dbReference type="PROSITE" id="PS50014"/>
    </source>
</evidence>
<evidence type="ECO:0000256" key="5">
    <source>
        <dbReference type="ARBA" id="ARBA00022833"/>
    </source>
</evidence>
<evidence type="ECO:0000313" key="19">
    <source>
        <dbReference type="EMBL" id="KHN77425.1"/>
    </source>
</evidence>
<evidence type="ECO:0000256" key="10">
    <source>
        <dbReference type="ARBA" id="ARBA00023242"/>
    </source>
</evidence>
<keyword evidence="7 13" id="KW-0175">Coiled coil</keyword>
<keyword evidence="6" id="KW-0805">Transcription regulation</keyword>
<dbReference type="PROSITE" id="PS50016">
    <property type="entry name" value="ZF_PHD_2"/>
    <property type="match status" value="2"/>
</dbReference>
<dbReference type="Pfam" id="PF00439">
    <property type="entry name" value="Bromodomain"/>
    <property type="match status" value="1"/>
</dbReference>
<protein>
    <submittedName>
        <fullName evidence="19">Bromodomain adjacent to zinc finger domain protein 2B</fullName>
    </submittedName>
</protein>
<dbReference type="GO" id="GO:0005634">
    <property type="term" value="C:nucleus"/>
    <property type="evidence" value="ECO:0007669"/>
    <property type="project" value="UniProtKB-SubCell"/>
</dbReference>
<feature type="region of interest" description="Disordered" evidence="14">
    <location>
        <begin position="563"/>
        <end position="599"/>
    </location>
</feature>
<evidence type="ECO:0000259" key="17">
    <source>
        <dbReference type="PROSITE" id="PS50827"/>
    </source>
</evidence>
<keyword evidence="8 11" id="KW-0103">Bromodomain</keyword>